<keyword evidence="7 12" id="KW-0812">Transmembrane</keyword>
<feature type="transmembrane region" description="Helical" evidence="12">
    <location>
        <begin position="251"/>
        <end position="276"/>
    </location>
</feature>
<dbReference type="GO" id="GO:0015771">
    <property type="term" value="P:trehalose transport"/>
    <property type="evidence" value="ECO:0007669"/>
    <property type="project" value="TreeGrafter"/>
</dbReference>
<dbReference type="PANTHER" id="PTHR30175">
    <property type="entry name" value="PHOSPHOTRANSFERASE SYSTEM TRANSPORT PROTEIN"/>
    <property type="match status" value="1"/>
</dbReference>
<dbReference type="GO" id="GO:0008982">
    <property type="term" value="F:protein-N(PI)-phosphohistidine-sugar phosphotransferase activity"/>
    <property type="evidence" value="ECO:0007669"/>
    <property type="project" value="InterPro"/>
</dbReference>
<dbReference type="PROSITE" id="PS51098">
    <property type="entry name" value="PTS_EIIB_TYPE_1"/>
    <property type="match status" value="1"/>
</dbReference>
<evidence type="ECO:0000256" key="7">
    <source>
        <dbReference type="ARBA" id="ARBA00022692"/>
    </source>
</evidence>
<dbReference type="OrthoDB" id="9769191at2"/>
<dbReference type="InterPro" id="IPR013013">
    <property type="entry name" value="PTS_EIIC_1"/>
</dbReference>
<dbReference type="GO" id="GO:0016301">
    <property type="term" value="F:kinase activity"/>
    <property type="evidence" value="ECO:0007669"/>
    <property type="project" value="UniProtKB-KW"/>
</dbReference>
<dbReference type="PROSITE" id="PS51103">
    <property type="entry name" value="PTS_EIIC_TYPE_1"/>
    <property type="match status" value="1"/>
</dbReference>
<feature type="transmembrane region" description="Helical" evidence="12">
    <location>
        <begin position="105"/>
        <end position="127"/>
    </location>
</feature>
<dbReference type="InterPro" id="IPR003352">
    <property type="entry name" value="PTS_EIIC"/>
</dbReference>
<keyword evidence="2" id="KW-0813">Transport</keyword>
<evidence type="ECO:0000256" key="3">
    <source>
        <dbReference type="ARBA" id="ARBA00022475"/>
    </source>
</evidence>
<dbReference type="EMBL" id="QAOM01000016">
    <property type="protein sequence ID" value="PTQ82697.1"/>
    <property type="molecule type" value="Genomic_DNA"/>
</dbReference>
<dbReference type="RefSeq" id="WP_108033285.1">
    <property type="nucleotide sequence ID" value="NZ_QAOM01000016.1"/>
</dbReference>
<feature type="transmembrane region" description="Helical" evidence="12">
    <location>
        <begin position="220"/>
        <end position="239"/>
    </location>
</feature>
<evidence type="ECO:0000313" key="16">
    <source>
        <dbReference type="Proteomes" id="UP000244161"/>
    </source>
</evidence>
<dbReference type="InterPro" id="IPR050558">
    <property type="entry name" value="PTS_Sugar-Specific_Components"/>
</dbReference>
<feature type="transmembrane region" description="Helical" evidence="12">
    <location>
        <begin position="392"/>
        <end position="415"/>
    </location>
</feature>
<keyword evidence="9 12" id="KW-1133">Transmembrane helix</keyword>
<evidence type="ECO:0000256" key="6">
    <source>
        <dbReference type="ARBA" id="ARBA00022683"/>
    </source>
</evidence>
<comment type="caution">
    <text evidence="15">The sequence shown here is derived from an EMBL/GenBank/DDBJ whole genome shotgun (WGS) entry which is preliminary data.</text>
</comment>
<dbReference type="FunFam" id="3.30.1360.60:FF:000001">
    <property type="entry name" value="PTS system glucose-specific IIBC component PtsG"/>
    <property type="match status" value="1"/>
</dbReference>
<dbReference type="Gene3D" id="3.30.1360.60">
    <property type="entry name" value="Glucose permease domain IIB"/>
    <property type="match status" value="1"/>
</dbReference>
<evidence type="ECO:0000256" key="11">
    <source>
        <dbReference type="PROSITE-ProRule" id="PRU00421"/>
    </source>
</evidence>
<protein>
    <submittedName>
        <fullName evidence="15">PTS system beta-glucosides-specific IIC component</fullName>
    </submittedName>
</protein>
<evidence type="ECO:0000256" key="5">
    <source>
        <dbReference type="ARBA" id="ARBA00022679"/>
    </source>
</evidence>
<keyword evidence="6" id="KW-0598">Phosphotransferase system</keyword>
<dbReference type="AlphaFoldDB" id="A0A2T5IFT2"/>
<accession>A0A2T5IFT2</accession>
<dbReference type="SUPFAM" id="SSF55604">
    <property type="entry name" value="Glucose permease domain IIB"/>
    <property type="match status" value="1"/>
</dbReference>
<keyword evidence="8" id="KW-0418">Kinase</keyword>
<keyword evidence="10 12" id="KW-0472">Membrane</keyword>
<feature type="transmembrane region" description="Helical" evidence="12">
    <location>
        <begin position="179"/>
        <end position="200"/>
    </location>
</feature>
<name>A0A2T5IFT2_9LACT</name>
<proteinExistence type="predicted"/>
<dbReference type="InterPro" id="IPR036878">
    <property type="entry name" value="Glu_permease_IIB"/>
</dbReference>
<evidence type="ECO:0000256" key="10">
    <source>
        <dbReference type="ARBA" id="ARBA00023136"/>
    </source>
</evidence>
<evidence type="ECO:0000256" key="1">
    <source>
        <dbReference type="ARBA" id="ARBA00004651"/>
    </source>
</evidence>
<dbReference type="GO" id="GO:0005886">
    <property type="term" value="C:plasma membrane"/>
    <property type="evidence" value="ECO:0007669"/>
    <property type="project" value="UniProtKB-SubCell"/>
</dbReference>
<dbReference type="PROSITE" id="PS01035">
    <property type="entry name" value="PTS_EIIB_TYPE_1_CYS"/>
    <property type="match status" value="1"/>
</dbReference>
<evidence type="ECO:0000256" key="4">
    <source>
        <dbReference type="ARBA" id="ARBA00022597"/>
    </source>
</evidence>
<dbReference type="Pfam" id="PF02378">
    <property type="entry name" value="PTS_EIIC"/>
    <property type="match status" value="1"/>
</dbReference>
<keyword evidence="4" id="KW-0762">Sugar transport</keyword>
<feature type="transmembrane region" description="Helical" evidence="12">
    <location>
        <begin position="334"/>
        <end position="354"/>
    </location>
</feature>
<feature type="transmembrane region" description="Helical" evidence="12">
    <location>
        <begin position="296"/>
        <end position="322"/>
    </location>
</feature>
<comment type="subcellular location">
    <subcellularLocation>
        <location evidence="1">Cell membrane</location>
        <topology evidence="1">Multi-pass membrane protein</topology>
    </subcellularLocation>
</comment>
<dbReference type="CDD" id="cd00212">
    <property type="entry name" value="PTS_IIB_glc"/>
    <property type="match status" value="1"/>
</dbReference>
<feature type="domain" description="PTS EIIB type-1" evidence="13">
    <location>
        <begin position="7"/>
        <end position="89"/>
    </location>
</feature>
<evidence type="ECO:0000256" key="12">
    <source>
        <dbReference type="SAM" id="Phobius"/>
    </source>
</evidence>
<dbReference type="PANTHER" id="PTHR30175:SF1">
    <property type="entry name" value="PTS SYSTEM ARBUTIN-, CELLOBIOSE-, AND SALICIN-SPECIFIC EIIBC COMPONENT-RELATED"/>
    <property type="match status" value="1"/>
</dbReference>
<feature type="transmembrane region" description="Helical" evidence="12">
    <location>
        <begin position="366"/>
        <end position="385"/>
    </location>
</feature>
<sequence length="486" mass="52562">MANKDYSNLAQDIIEHTGGATNIIDLSHCATRLRFQLKNSEKADTEYLRDLDDVITVIEAGGQYQIVIGPHVADVYDAVLAQGISEEGLQEDSIERAGKRNLLEVFIDVISGIFQPFLGILAAVGILKGIASLLTVVLGWNISNNGVFMIINIMGDGLFQFLPIVLAITAARKFRVNEFTALAIASALVYPNLATIVATLGENNAAHFFGLPIQLPPGGGGYLMTVTPIILSIWLTSYVERWIKSWMPDVIKTFMVPFLTLLIIVPVTILAVGPLANASSEAIASTLTVIRQFSPLVYGLAIGTLWQVLVMFGLHWGLVPLAILELTQTGTMEILMPVQIINFAQTGVLLAILMKTKEQKVRTIGIPALVTTLFGGIEPALYGIVLPMKIPFYITCGVGGVVAAIISVMGAKAYVFGAQGIFQYPAYINPETGSMYDVGVMLAATAIALLLSFVIQLILPVPKIFAKENIDKVNFDKEIVAELREL</sequence>
<feature type="transmembrane region" description="Helical" evidence="12">
    <location>
        <begin position="435"/>
        <end position="459"/>
    </location>
</feature>
<dbReference type="InterPro" id="IPR001996">
    <property type="entry name" value="PTS_IIB_1"/>
</dbReference>
<dbReference type="GO" id="GO:0009401">
    <property type="term" value="P:phosphoenolpyruvate-dependent sugar phosphotransferase system"/>
    <property type="evidence" value="ECO:0007669"/>
    <property type="project" value="UniProtKB-KW"/>
</dbReference>
<dbReference type="InterPro" id="IPR018113">
    <property type="entry name" value="PTrfase_EIIB_Cys"/>
</dbReference>
<evidence type="ECO:0000256" key="8">
    <source>
        <dbReference type="ARBA" id="ARBA00022777"/>
    </source>
</evidence>
<feature type="transmembrane region" description="Helical" evidence="12">
    <location>
        <begin position="147"/>
        <end position="167"/>
    </location>
</feature>
<feature type="active site" description="Phosphocysteine intermediate; for EIIB activity" evidence="11">
    <location>
        <position position="29"/>
    </location>
</feature>
<reference evidence="15 16" key="1">
    <citation type="submission" date="2018-04" db="EMBL/GenBank/DDBJ databases">
        <title>Genomic Encyclopedia of Archaeal and Bacterial Type Strains, Phase II (KMG-II): from individual species to whole genera.</title>
        <authorList>
            <person name="Goeker M."/>
        </authorList>
    </citation>
    <scope>NUCLEOTIDE SEQUENCE [LARGE SCALE GENOMIC DNA]</scope>
    <source>
        <strain evidence="15 16">DSM 18806</strain>
    </source>
</reference>
<dbReference type="Pfam" id="PF00367">
    <property type="entry name" value="PTS_EIIB"/>
    <property type="match status" value="1"/>
</dbReference>
<keyword evidence="5" id="KW-0808">Transferase</keyword>
<evidence type="ECO:0000256" key="9">
    <source>
        <dbReference type="ARBA" id="ARBA00022989"/>
    </source>
</evidence>
<evidence type="ECO:0000313" key="15">
    <source>
        <dbReference type="EMBL" id="PTQ82697.1"/>
    </source>
</evidence>
<gene>
    <name evidence="15" type="ORF">C8U37_11638</name>
</gene>
<feature type="domain" description="PTS EIIC type-1" evidence="14">
    <location>
        <begin position="108"/>
        <end position="471"/>
    </location>
</feature>
<evidence type="ECO:0000259" key="14">
    <source>
        <dbReference type="PROSITE" id="PS51103"/>
    </source>
</evidence>
<evidence type="ECO:0000259" key="13">
    <source>
        <dbReference type="PROSITE" id="PS51098"/>
    </source>
</evidence>
<keyword evidence="3" id="KW-1003">Cell membrane</keyword>
<evidence type="ECO:0000256" key="2">
    <source>
        <dbReference type="ARBA" id="ARBA00022448"/>
    </source>
</evidence>
<dbReference type="GO" id="GO:0090589">
    <property type="term" value="F:protein-phosphocysteine-trehalose phosphotransferase system transporter activity"/>
    <property type="evidence" value="ECO:0007669"/>
    <property type="project" value="TreeGrafter"/>
</dbReference>
<dbReference type="Proteomes" id="UP000244161">
    <property type="component" value="Unassembled WGS sequence"/>
</dbReference>
<organism evidence="15 16">
    <name type="scientific">Trichococcus patagoniensis</name>
    <dbReference type="NCBI Taxonomy" id="382641"/>
    <lineage>
        <taxon>Bacteria</taxon>
        <taxon>Bacillati</taxon>
        <taxon>Bacillota</taxon>
        <taxon>Bacilli</taxon>
        <taxon>Lactobacillales</taxon>
        <taxon>Carnobacteriaceae</taxon>
        <taxon>Trichococcus</taxon>
    </lineage>
</organism>
<keyword evidence="16" id="KW-1185">Reference proteome</keyword>